<evidence type="ECO:0000256" key="9">
    <source>
        <dbReference type="ARBA" id="ARBA00022967"/>
    </source>
</evidence>
<dbReference type="GO" id="GO:0016887">
    <property type="term" value="F:ATP hydrolysis activity"/>
    <property type="evidence" value="ECO:0007669"/>
    <property type="project" value="InterPro"/>
</dbReference>
<dbReference type="FunFam" id="3.40.50.300:FF:000997">
    <property type="entry name" value="Multidrug resistance-associated protein 1"/>
    <property type="match status" value="1"/>
</dbReference>
<evidence type="ECO:0000256" key="14">
    <source>
        <dbReference type="SAM" id="Phobius"/>
    </source>
</evidence>
<dbReference type="CDD" id="cd18605">
    <property type="entry name" value="ABC_6TM_MRP7_D2_like"/>
    <property type="match status" value="1"/>
</dbReference>
<evidence type="ECO:0000259" key="16">
    <source>
        <dbReference type="PROSITE" id="PS50929"/>
    </source>
</evidence>
<keyword evidence="9" id="KW-1278">Translocase</keyword>
<feature type="transmembrane region" description="Helical" evidence="14">
    <location>
        <begin position="1026"/>
        <end position="1059"/>
    </location>
</feature>
<keyword evidence="10 14" id="KW-1133">Transmembrane helix</keyword>
<feature type="compositionally biased region" description="Low complexity" evidence="13">
    <location>
        <begin position="828"/>
        <end position="838"/>
    </location>
</feature>
<accession>A0AAV2HMR2</accession>
<keyword evidence="8" id="KW-0067">ATP-binding</keyword>
<dbReference type="Proteomes" id="UP001497497">
    <property type="component" value="Unassembled WGS sequence"/>
</dbReference>
<evidence type="ECO:0000256" key="6">
    <source>
        <dbReference type="ARBA" id="ARBA00022737"/>
    </source>
</evidence>
<dbReference type="CDD" id="cd18598">
    <property type="entry name" value="ABC_6TM_MRP7_D1_like"/>
    <property type="match status" value="1"/>
</dbReference>
<dbReference type="InterPro" id="IPR050173">
    <property type="entry name" value="ABC_transporter_C-like"/>
</dbReference>
<dbReference type="FunFam" id="1.20.1560.10:FF:000037">
    <property type="entry name" value="ATP-binding cassette subfamily C member 10"/>
    <property type="match status" value="1"/>
</dbReference>
<proteinExistence type="inferred from homology"/>
<feature type="transmembrane region" description="Helical" evidence="14">
    <location>
        <begin position="400"/>
        <end position="420"/>
    </location>
</feature>
<feature type="domain" description="ABC transmembrane type-1" evidence="16">
    <location>
        <begin position="273"/>
        <end position="549"/>
    </location>
</feature>
<dbReference type="PANTHER" id="PTHR24223:SF330">
    <property type="entry name" value="ATP-BINDING CASSETTE SUB-FAMILY C MEMBER 10"/>
    <property type="match status" value="1"/>
</dbReference>
<dbReference type="PROSITE" id="PS50929">
    <property type="entry name" value="ABC_TM1F"/>
    <property type="match status" value="2"/>
</dbReference>
<dbReference type="InterPro" id="IPR003439">
    <property type="entry name" value="ABC_transporter-like_ATP-bd"/>
</dbReference>
<evidence type="ECO:0000256" key="8">
    <source>
        <dbReference type="ARBA" id="ARBA00022840"/>
    </source>
</evidence>
<keyword evidence="4" id="KW-0813">Transport</keyword>
<gene>
    <name evidence="17" type="ORF">GSLYS_00008947001</name>
</gene>
<dbReference type="InterPro" id="IPR011527">
    <property type="entry name" value="ABC1_TM_dom"/>
</dbReference>
<feature type="transmembrane region" description="Helical" evidence="14">
    <location>
        <begin position="59"/>
        <end position="76"/>
    </location>
</feature>
<dbReference type="Gene3D" id="1.20.1560.10">
    <property type="entry name" value="ABC transporter type 1, transmembrane domain"/>
    <property type="match status" value="2"/>
</dbReference>
<dbReference type="SUPFAM" id="SSF52540">
    <property type="entry name" value="P-loop containing nucleoside triphosphate hydrolases"/>
    <property type="match status" value="2"/>
</dbReference>
<dbReference type="CDD" id="cd03250">
    <property type="entry name" value="ABCC_MRP_domain1"/>
    <property type="match status" value="1"/>
</dbReference>
<feature type="transmembrane region" description="Helical" evidence="14">
    <location>
        <begin position="27"/>
        <end position="47"/>
    </location>
</feature>
<comment type="subcellular location">
    <subcellularLocation>
        <location evidence="1">Membrane</location>
        <topology evidence="1">Multi-pass membrane protein</topology>
    </subcellularLocation>
</comment>
<keyword evidence="5 14" id="KW-0812">Transmembrane</keyword>
<feature type="transmembrane region" description="Helical" evidence="14">
    <location>
        <begin position="945"/>
        <end position="965"/>
    </location>
</feature>
<comment type="similarity">
    <text evidence="2">Belongs to the ABC transporter superfamily. ABCC family. Conjugate transporter (TC 3.A.1.208) subfamily.</text>
</comment>
<keyword evidence="7" id="KW-0547">Nucleotide-binding</keyword>
<name>A0AAV2HMR2_LYMST</name>
<keyword evidence="6" id="KW-0677">Repeat</keyword>
<feature type="transmembrane region" description="Helical" evidence="14">
    <location>
        <begin position="1163"/>
        <end position="1188"/>
    </location>
</feature>
<dbReference type="PROSITE" id="PS50893">
    <property type="entry name" value="ABC_TRANSPORTER_2"/>
    <property type="match status" value="2"/>
</dbReference>
<dbReference type="Pfam" id="PF00005">
    <property type="entry name" value="ABC_tran"/>
    <property type="match status" value="2"/>
</dbReference>
<dbReference type="SUPFAM" id="SSF90123">
    <property type="entry name" value="ABC transporter transmembrane region"/>
    <property type="match status" value="2"/>
</dbReference>
<evidence type="ECO:0000313" key="17">
    <source>
        <dbReference type="EMBL" id="CAL1534987.1"/>
    </source>
</evidence>
<evidence type="ECO:0000256" key="13">
    <source>
        <dbReference type="SAM" id="MobiDB-lite"/>
    </source>
</evidence>
<dbReference type="EC" id="7.6.2.2" evidence="3"/>
<feature type="transmembrane region" description="Helical" evidence="14">
    <location>
        <begin position="527"/>
        <end position="548"/>
    </location>
</feature>
<reference evidence="17 18" key="1">
    <citation type="submission" date="2024-04" db="EMBL/GenBank/DDBJ databases">
        <authorList>
            <consortium name="Genoscope - CEA"/>
            <person name="William W."/>
        </authorList>
    </citation>
    <scope>NUCLEOTIDE SEQUENCE [LARGE SCALE GENOMIC DNA]</scope>
</reference>
<evidence type="ECO:0000256" key="5">
    <source>
        <dbReference type="ARBA" id="ARBA00022692"/>
    </source>
</evidence>
<feature type="transmembrane region" description="Helical" evidence="14">
    <location>
        <begin position="493"/>
        <end position="515"/>
    </location>
</feature>
<dbReference type="SMART" id="SM00382">
    <property type="entry name" value="AAA"/>
    <property type="match status" value="2"/>
</dbReference>
<keyword evidence="11 14" id="KW-0472">Membrane</keyword>
<dbReference type="PANTHER" id="PTHR24223">
    <property type="entry name" value="ATP-BINDING CASSETTE SUB-FAMILY C"/>
    <property type="match status" value="1"/>
</dbReference>
<dbReference type="Gene3D" id="3.40.50.300">
    <property type="entry name" value="P-loop containing nucleotide triphosphate hydrolases"/>
    <property type="match status" value="2"/>
</dbReference>
<evidence type="ECO:0000256" key="3">
    <source>
        <dbReference type="ARBA" id="ARBA00012191"/>
    </source>
</evidence>
<dbReference type="FunFam" id="3.40.50.300:FF:000163">
    <property type="entry name" value="Multidrug resistance-associated protein member 4"/>
    <property type="match status" value="1"/>
</dbReference>
<dbReference type="CDD" id="cd03244">
    <property type="entry name" value="ABCC_MRP_domain2"/>
    <property type="match status" value="1"/>
</dbReference>
<organism evidence="17 18">
    <name type="scientific">Lymnaea stagnalis</name>
    <name type="common">Great pond snail</name>
    <name type="synonym">Helix stagnalis</name>
    <dbReference type="NCBI Taxonomy" id="6523"/>
    <lineage>
        <taxon>Eukaryota</taxon>
        <taxon>Metazoa</taxon>
        <taxon>Spiralia</taxon>
        <taxon>Lophotrochozoa</taxon>
        <taxon>Mollusca</taxon>
        <taxon>Gastropoda</taxon>
        <taxon>Heterobranchia</taxon>
        <taxon>Euthyneura</taxon>
        <taxon>Panpulmonata</taxon>
        <taxon>Hygrophila</taxon>
        <taxon>Lymnaeoidea</taxon>
        <taxon>Lymnaeidae</taxon>
        <taxon>Lymnaea</taxon>
    </lineage>
</organism>
<dbReference type="InterPro" id="IPR036640">
    <property type="entry name" value="ABC1_TM_sf"/>
</dbReference>
<dbReference type="GO" id="GO:0005524">
    <property type="term" value="F:ATP binding"/>
    <property type="evidence" value="ECO:0007669"/>
    <property type="project" value="UniProtKB-KW"/>
</dbReference>
<dbReference type="PROSITE" id="PS00211">
    <property type="entry name" value="ABC_TRANSPORTER_1"/>
    <property type="match status" value="2"/>
</dbReference>
<evidence type="ECO:0000256" key="4">
    <source>
        <dbReference type="ARBA" id="ARBA00022448"/>
    </source>
</evidence>
<feature type="domain" description="ABC transporter" evidence="15">
    <location>
        <begin position="603"/>
        <end position="832"/>
    </location>
</feature>
<evidence type="ECO:0000313" key="18">
    <source>
        <dbReference type="Proteomes" id="UP001497497"/>
    </source>
</evidence>
<feature type="region of interest" description="Disordered" evidence="13">
    <location>
        <begin position="828"/>
        <end position="850"/>
    </location>
</feature>
<feature type="transmembrane region" description="Helical" evidence="14">
    <location>
        <begin position="307"/>
        <end position="327"/>
    </location>
</feature>
<dbReference type="Pfam" id="PF00664">
    <property type="entry name" value="ABC_membrane"/>
    <property type="match status" value="2"/>
</dbReference>
<feature type="transmembrane region" description="Helical" evidence="14">
    <location>
        <begin position="1136"/>
        <end position="1157"/>
    </location>
</feature>
<dbReference type="InterPro" id="IPR027417">
    <property type="entry name" value="P-loop_NTPase"/>
</dbReference>
<feature type="domain" description="ABC transporter" evidence="15">
    <location>
        <begin position="1227"/>
        <end position="1460"/>
    </location>
</feature>
<comment type="caution">
    <text evidence="17">The sequence shown here is derived from an EMBL/GenBank/DDBJ whole genome shotgun (WGS) entry which is preliminary data.</text>
</comment>
<protein>
    <recommendedName>
        <fullName evidence="3">ABC-type xenobiotic transporter</fullName>
        <ecNumber evidence="3">7.6.2.2</ecNumber>
    </recommendedName>
</protein>
<dbReference type="EMBL" id="CAXITT010000188">
    <property type="protein sequence ID" value="CAL1534987.1"/>
    <property type="molecule type" value="Genomic_DNA"/>
</dbReference>
<feature type="domain" description="ABC transmembrane type-1" evidence="16">
    <location>
        <begin position="877"/>
        <end position="1191"/>
    </location>
</feature>
<evidence type="ECO:0000256" key="7">
    <source>
        <dbReference type="ARBA" id="ARBA00022741"/>
    </source>
</evidence>
<keyword evidence="18" id="KW-1185">Reference proteome</keyword>
<evidence type="ECO:0000259" key="15">
    <source>
        <dbReference type="PROSITE" id="PS50893"/>
    </source>
</evidence>
<evidence type="ECO:0000256" key="1">
    <source>
        <dbReference type="ARBA" id="ARBA00004141"/>
    </source>
</evidence>
<dbReference type="GO" id="GO:0016020">
    <property type="term" value="C:membrane"/>
    <property type="evidence" value="ECO:0007669"/>
    <property type="project" value="UniProtKB-SubCell"/>
</dbReference>
<dbReference type="FunFam" id="1.20.1560.10:FF:000113">
    <property type="entry name" value="ABC transporter, putative"/>
    <property type="match status" value="1"/>
</dbReference>
<evidence type="ECO:0000256" key="12">
    <source>
        <dbReference type="ARBA" id="ARBA00034018"/>
    </source>
</evidence>
<sequence>MILITSPVLQIIFSVSLEHMLPSIADGVVAGISLLSWSLHAMFVWNLRYLHENSLRGPLSAVIAFMIVLASCAIHVHTAIARHISQSPNSSKTEEVATYVNASASLIYLMSLMPNHPRIYQTNLHLQINDEDGSSEPLTWDRIRSYGAVNRSREVEEYIAEKGVGCFSWLTFYWVQPLMSRGAIMNISSVNDLFLLPDRINTQNIDSKFKQVLFDLHYQSNLKNSLYHEDENDISRRLYDDLPSVLNNSTGGQIKLFKALNKTFGKEYYSLGVLKLVADSLGFAGPVLLNYLVSFIEAKSDHSYKGYLFALGLFLTTFLGTLCSTQFDYNVQVVAYKMRSALVTTIYRKSLLVSGVAQSRFSSGEIVNFMSTDTDRILNYCPSFHAFWSLPFQVSVSLLLLYQQVGLAFLAGVAFALLLIPINRWIAGKIGQLSTEMMAHKDDRVKLMNELLFGIRVVKLYSWEKHFTALITDIRNNELRCLKGRKYLDAMCVFFWATAPVLMSILTFTTFVLLGHQLTAAKVFTSLSLFLMLISPLNSFPWVINGLVEAWVSLKRVEKFVCLPDSDAQQYYSSSDGADNEPVIDINNASFTWMSPERTACATNRAAVFESSPQEPCIMKTQDLEGIHLKIFQGQYIGIVGKVGSGKSSLFSAIIGEMRKKQGEITVHDLDEGFAYVGQESWIQHATIRDNILFGRPYVCQKYDSVLEACALVDDLKVMPAGDMTEVGENGITLSGGQRARVALARAVYQDKAVYLLDDPLSAVDAHVAKHIYTNCIMGLLRGKTRLLCTHHVKFLNRADYVILMEAGRIVHSGRVVRIVLSDEQNKSSESVTSGQESSQDEKGNNLVQEEDQEKGAVKGFVYKTYWRAVGSCLSPLVLVTLFLMQASRNGGDWWLSYWVSHSPTAPGNQTYYIREMTGRIGLTKNWFGSNFSESPVRNQTDDKLMFYLGVYGGLAGANSFFTLLRSFLFAYGGLCAAQVIHKRLLMAILKAPLTFFDVTPIGRIVNRFSSDLYAVDDSLPFTLNIFLAQSYGIFGTLVLTCYGLPWFAICLVPMAAIYYKIQHYYRFTSRELKRLSSVTLSPIYAHFSETITGLPTIRSMRHSQRFCEENKRRLDTNQRAQYATQLSSSWLDLRLRMLGVAMVTCLSLIAVIQHQLTTVDAGLVGLAISYSLSVTNLLGGVVMFFTATEKEFVSVERCQHYIQETPSERWEGPLFPPSMWPENGVVEFDTIWLQYRDTLTHALKGVSFKTRPREKIGIVGRTGAGKSSLFLALFRLVEIGQGRILVDDVDISHLDLQDIRTRFAIIPQDPFLFSGTVRMNLDPTNSYSDADVWSAIGRCHLHSCIDQMGGLGAVLAQKGREFSVGQRQLLCLARAMLTKAKVLCIDEATASVDMETDNLIQTTIRHEFRESTVLTIAHRIHTVLDSHRVLVLKDGRVAEFASPGDLLQNTNSLFYNLVYGNN</sequence>
<evidence type="ECO:0000256" key="10">
    <source>
        <dbReference type="ARBA" id="ARBA00022989"/>
    </source>
</evidence>
<dbReference type="GO" id="GO:0008559">
    <property type="term" value="F:ABC-type xenobiotic transporter activity"/>
    <property type="evidence" value="ECO:0007669"/>
    <property type="project" value="UniProtKB-EC"/>
</dbReference>
<evidence type="ECO:0000256" key="2">
    <source>
        <dbReference type="ARBA" id="ARBA00009726"/>
    </source>
</evidence>
<dbReference type="InterPro" id="IPR003593">
    <property type="entry name" value="AAA+_ATPase"/>
</dbReference>
<dbReference type="InterPro" id="IPR017871">
    <property type="entry name" value="ABC_transporter-like_CS"/>
</dbReference>
<comment type="catalytic activity">
    <reaction evidence="12">
        <text>ATP + H2O + xenobioticSide 1 = ADP + phosphate + xenobioticSide 2.</text>
        <dbReference type="EC" id="7.6.2.2"/>
    </reaction>
</comment>
<evidence type="ECO:0000256" key="11">
    <source>
        <dbReference type="ARBA" id="ARBA00023136"/>
    </source>
</evidence>
<feature type="transmembrane region" description="Helical" evidence="14">
    <location>
        <begin position="865"/>
        <end position="885"/>
    </location>
</feature>
<feature type="transmembrane region" description="Helical" evidence="14">
    <location>
        <begin position="96"/>
        <end position="113"/>
    </location>
</feature>